<sequence length="74" mass="8395">MTDQRTFVLAYPCHYTYGSVGEIVSKFEKLNFKITEMGCMHVNKAFARVHVDAVGLDPENDMIPFGNLVYYLAS</sequence>
<name>A0A4Y7L5G6_PAPSO</name>
<evidence type="ECO:0000256" key="1">
    <source>
        <dbReference type="ARBA" id="ARBA00000082"/>
    </source>
</evidence>
<evidence type="ECO:0000256" key="2">
    <source>
        <dbReference type="ARBA" id="ARBA00000937"/>
    </source>
</evidence>
<keyword evidence="4" id="KW-1185">Reference proteome</keyword>
<evidence type="ECO:0000313" key="4">
    <source>
        <dbReference type="Proteomes" id="UP000316621"/>
    </source>
</evidence>
<dbReference type="InterPro" id="IPR036850">
    <property type="entry name" value="NDK-like_dom_sf"/>
</dbReference>
<dbReference type="Gene3D" id="3.30.70.141">
    <property type="entry name" value="Nucleoside diphosphate kinase-like domain"/>
    <property type="match status" value="1"/>
</dbReference>
<dbReference type="AlphaFoldDB" id="A0A4Y7L5G6"/>
<evidence type="ECO:0000313" key="3">
    <source>
        <dbReference type="EMBL" id="RZC79621.1"/>
    </source>
</evidence>
<comment type="catalytic activity">
    <reaction evidence="1">
        <text>a 2'-deoxyribonucleoside 5'-diphosphate + ATP = a 2'-deoxyribonucleoside 5'-triphosphate + ADP</text>
        <dbReference type="Rhea" id="RHEA:44640"/>
        <dbReference type="ChEBI" id="CHEBI:30616"/>
        <dbReference type="ChEBI" id="CHEBI:61560"/>
        <dbReference type="ChEBI" id="CHEBI:73316"/>
        <dbReference type="ChEBI" id="CHEBI:456216"/>
        <dbReference type="EC" id="2.7.4.6"/>
    </reaction>
</comment>
<dbReference type="Gramene" id="RZC79621">
    <property type="protein sequence ID" value="RZC79621"/>
    <property type="gene ID" value="C5167_042197"/>
</dbReference>
<comment type="catalytic activity">
    <reaction evidence="2">
        <text>a ribonucleoside 5'-diphosphate + ATP = a ribonucleoside 5'-triphosphate + ADP</text>
        <dbReference type="Rhea" id="RHEA:18113"/>
        <dbReference type="ChEBI" id="CHEBI:30616"/>
        <dbReference type="ChEBI" id="CHEBI:57930"/>
        <dbReference type="ChEBI" id="CHEBI:61557"/>
        <dbReference type="ChEBI" id="CHEBI:456216"/>
        <dbReference type="EC" id="2.7.4.6"/>
    </reaction>
</comment>
<dbReference type="Proteomes" id="UP000316621">
    <property type="component" value="Chromosome 10"/>
</dbReference>
<proteinExistence type="predicted"/>
<dbReference type="GO" id="GO:0004550">
    <property type="term" value="F:nucleoside diphosphate kinase activity"/>
    <property type="evidence" value="ECO:0007669"/>
    <property type="project" value="UniProtKB-EC"/>
</dbReference>
<dbReference type="SUPFAM" id="SSF54919">
    <property type="entry name" value="Nucleoside diphosphate kinase, NDK"/>
    <property type="match status" value="1"/>
</dbReference>
<organism evidence="3 4">
    <name type="scientific">Papaver somniferum</name>
    <name type="common">Opium poppy</name>
    <dbReference type="NCBI Taxonomy" id="3469"/>
    <lineage>
        <taxon>Eukaryota</taxon>
        <taxon>Viridiplantae</taxon>
        <taxon>Streptophyta</taxon>
        <taxon>Embryophyta</taxon>
        <taxon>Tracheophyta</taxon>
        <taxon>Spermatophyta</taxon>
        <taxon>Magnoliopsida</taxon>
        <taxon>Ranunculales</taxon>
        <taxon>Papaveraceae</taxon>
        <taxon>Papaveroideae</taxon>
        <taxon>Papaver</taxon>
    </lineage>
</organism>
<accession>A0A4Y7L5G6</accession>
<reference evidence="3 4" key="1">
    <citation type="journal article" date="2018" name="Science">
        <title>The opium poppy genome and morphinan production.</title>
        <authorList>
            <person name="Guo L."/>
            <person name="Winzer T."/>
            <person name="Yang X."/>
            <person name="Li Y."/>
            <person name="Ning Z."/>
            <person name="He Z."/>
            <person name="Teodor R."/>
            <person name="Lu Y."/>
            <person name="Bowser T.A."/>
            <person name="Graham I.A."/>
            <person name="Ye K."/>
        </authorList>
    </citation>
    <scope>NUCLEOTIDE SEQUENCE [LARGE SCALE GENOMIC DNA]</scope>
    <source>
        <strain evidence="4">cv. HN1</strain>
        <tissue evidence="3">Leaves</tissue>
    </source>
</reference>
<protein>
    <submittedName>
        <fullName evidence="3">Uncharacterized protein</fullName>
    </submittedName>
</protein>
<gene>
    <name evidence="3" type="ORF">C5167_042197</name>
</gene>
<dbReference type="EMBL" id="CM010724">
    <property type="protein sequence ID" value="RZC79621.1"/>
    <property type="molecule type" value="Genomic_DNA"/>
</dbReference>